<dbReference type="Proteomes" id="UP000021053">
    <property type="component" value="Unassembled WGS sequence"/>
</dbReference>
<dbReference type="RefSeq" id="WP_084700738.1">
    <property type="nucleotide sequence ID" value="NZ_KK073874.1"/>
</dbReference>
<dbReference type="NCBIfam" id="TIGR02108">
    <property type="entry name" value="PQQ_syn_pqqB"/>
    <property type="match status" value="1"/>
</dbReference>
<dbReference type="PANTHER" id="PTHR42663:SF7">
    <property type="entry name" value="COENZYME PQQ SYNTHESIS PROTEIN B"/>
    <property type="match status" value="1"/>
</dbReference>
<keyword evidence="5 6" id="KW-0884">PQQ biosynthesis</keyword>
<evidence type="ECO:0000313" key="8">
    <source>
        <dbReference type="EMBL" id="EXG82907.1"/>
    </source>
</evidence>
<dbReference type="InterPro" id="IPR036866">
    <property type="entry name" value="RibonucZ/Hydroxyglut_hydro"/>
</dbReference>
<dbReference type="UniPathway" id="UPA00539"/>
<feature type="domain" description="Metallo-beta-lactamase" evidence="7">
    <location>
        <begin position="49"/>
        <end position="234"/>
    </location>
</feature>
<dbReference type="GO" id="GO:0016787">
    <property type="term" value="F:hydrolase activity"/>
    <property type="evidence" value="ECO:0007669"/>
    <property type="project" value="UniProtKB-KW"/>
</dbReference>
<evidence type="ECO:0000256" key="5">
    <source>
        <dbReference type="ARBA" id="ARBA00022905"/>
    </source>
</evidence>
<name>A0A011A091_9ACTN</name>
<dbReference type="Gene3D" id="3.60.15.10">
    <property type="entry name" value="Ribonuclease Z/Hydroxyacylglutathione hydrolase-like"/>
    <property type="match status" value="1"/>
</dbReference>
<keyword evidence="4 6" id="KW-0813">Transport</keyword>
<dbReference type="OrthoDB" id="9778305at2"/>
<evidence type="ECO:0000256" key="3">
    <source>
        <dbReference type="ARBA" id="ARBA00015084"/>
    </source>
</evidence>
<dbReference type="AlphaFoldDB" id="A0A011A091"/>
<dbReference type="PATRIC" id="fig|927661.3.peg.4084"/>
<dbReference type="InterPro" id="IPR001279">
    <property type="entry name" value="Metallo-B-lactamas"/>
</dbReference>
<comment type="similarity">
    <text evidence="2 6">Belongs to the PqqB family.</text>
</comment>
<accession>A0A011A091</accession>
<dbReference type="EMBL" id="JFBT01000001">
    <property type="protein sequence ID" value="EXG82907.1"/>
    <property type="molecule type" value="Genomic_DNA"/>
</dbReference>
<dbReference type="InterPro" id="IPR011842">
    <property type="entry name" value="PQQ_synth_PqqB"/>
</dbReference>
<keyword evidence="9" id="KW-1185">Reference proteome</keyword>
<proteinExistence type="inferred from homology"/>
<gene>
    <name evidence="6" type="primary">pqqB</name>
    <name evidence="8" type="ORF">CryarDRAFT_4111</name>
</gene>
<comment type="function">
    <text evidence="6">May be involved in the transport of PQQ or its precursor to the periplasm.</text>
</comment>
<organism evidence="8 9">
    <name type="scientific">Cryptosporangium arvum DSM 44712</name>
    <dbReference type="NCBI Taxonomy" id="927661"/>
    <lineage>
        <taxon>Bacteria</taxon>
        <taxon>Bacillati</taxon>
        <taxon>Actinomycetota</taxon>
        <taxon>Actinomycetes</taxon>
        <taxon>Cryptosporangiales</taxon>
        <taxon>Cryptosporangiaceae</taxon>
        <taxon>Cryptosporangium</taxon>
    </lineage>
</organism>
<evidence type="ECO:0000259" key="7">
    <source>
        <dbReference type="Pfam" id="PF12706"/>
    </source>
</evidence>
<dbReference type="HAMAP" id="MF_00653">
    <property type="entry name" value="PQQ_syn_PqqB"/>
    <property type="match status" value="1"/>
</dbReference>
<dbReference type="HOGENOM" id="CLU_061120_0_0_11"/>
<comment type="pathway">
    <text evidence="1 6">Cofactor biosynthesis; pyrroloquinoline quinone biosynthesis.</text>
</comment>
<dbReference type="PANTHER" id="PTHR42663">
    <property type="entry name" value="HYDROLASE C777.06C-RELATED-RELATED"/>
    <property type="match status" value="1"/>
</dbReference>
<dbReference type="SUPFAM" id="SSF56281">
    <property type="entry name" value="Metallo-hydrolase/oxidoreductase"/>
    <property type="match status" value="1"/>
</dbReference>
<protein>
    <recommendedName>
        <fullName evidence="3 6">Coenzyme PQQ synthesis protein B</fullName>
    </recommendedName>
    <alternativeName>
        <fullName evidence="6">Pyrroloquinoline quinone biosynthesis protein B</fullName>
    </alternativeName>
</protein>
<keyword evidence="8" id="KW-0378">Hydrolase</keyword>
<sequence>MIARVLGSAAGGGSPQWNCHCTVCTAVRAGAGPPRTQSSIAVTLDRDDWFLFNASPDVHRQIDGLTVAAVLLTDAELDHTAGLLLLREARALRLYATAAIQRTLRDGSGLLPLLERYCTVEWIPVELGVPFPLTPGLTCEAFDVPTTKKDRFGVNVSEGRVVGYRLTDAGGTLVYLPGAQSLPEFGPCDCLLLDGSFFRDDELSATRTARDMGHLPIVDSMPSIKAPRTIFVHINNTNPILLDDSPERRVVEANGMEVAMDGLEVEL</sequence>
<comment type="caution">
    <text evidence="8">The sequence shown here is derived from an EMBL/GenBank/DDBJ whole genome shotgun (WGS) entry which is preliminary data.</text>
</comment>
<evidence type="ECO:0000256" key="6">
    <source>
        <dbReference type="HAMAP-Rule" id="MF_00653"/>
    </source>
</evidence>
<dbReference type="GO" id="GO:0018189">
    <property type="term" value="P:pyrroloquinoline quinone biosynthetic process"/>
    <property type="evidence" value="ECO:0007669"/>
    <property type="project" value="UniProtKB-UniRule"/>
</dbReference>
<evidence type="ECO:0000256" key="2">
    <source>
        <dbReference type="ARBA" id="ARBA00008481"/>
    </source>
</evidence>
<evidence type="ECO:0000313" key="9">
    <source>
        <dbReference type="Proteomes" id="UP000021053"/>
    </source>
</evidence>
<reference evidence="8 9" key="1">
    <citation type="submission" date="2013-07" db="EMBL/GenBank/DDBJ databases">
        <authorList>
            <consortium name="DOE Joint Genome Institute"/>
            <person name="Eisen J."/>
            <person name="Huntemann M."/>
            <person name="Han J."/>
            <person name="Chen A."/>
            <person name="Kyrpides N."/>
            <person name="Mavromatis K."/>
            <person name="Markowitz V."/>
            <person name="Palaniappan K."/>
            <person name="Ivanova N."/>
            <person name="Schaumberg A."/>
            <person name="Pati A."/>
            <person name="Liolios K."/>
            <person name="Nordberg H.P."/>
            <person name="Cantor M.N."/>
            <person name="Hua S.X."/>
            <person name="Woyke T."/>
        </authorList>
    </citation>
    <scope>NUCLEOTIDE SEQUENCE [LARGE SCALE GENOMIC DNA]</scope>
    <source>
        <strain evidence="8 9">DSM 44712</strain>
    </source>
</reference>
<evidence type="ECO:0000256" key="1">
    <source>
        <dbReference type="ARBA" id="ARBA00004886"/>
    </source>
</evidence>
<evidence type="ECO:0000256" key="4">
    <source>
        <dbReference type="ARBA" id="ARBA00022448"/>
    </source>
</evidence>
<dbReference type="Pfam" id="PF12706">
    <property type="entry name" value="Lactamase_B_2"/>
    <property type="match status" value="1"/>
</dbReference>